<dbReference type="SUPFAM" id="SSF48695">
    <property type="entry name" value="Multiheme cytochromes"/>
    <property type="match status" value="1"/>
</dbReference>
<dbReference type="EMBL" id="UINC01026072">
    <property type="protein sequence ID" value="SVB02847.1"/>
    <property type="molecule type" value="Genomic_DNA"/>
</dbReference>
<accession>A0A382APD6</accession>
<feature type="transmembrane region" description="Helical" evidence="3">
    <location>
        <begin position="27"/>
        <end position="47"/>
    </location>
</feature>
<organism evidence="5">
    <name type="scientific">marine metagenome</name>
    <dbReference type="NCBI Taxonomy" id="408172"/>
    <lineage>
        <taxon>unclassified sequences</taxon>
        <taxon>metagenomes</taxon>
        <taxon>ecological metagenomes</taxon>
    </lineage>
</organism>
<keyword evidence="3" id="KW-0812">Transmembrane</keyword>
<dbReference type="Pfam" id="PF14522">
    <property type="entry name" value="Cytochrome_C7"/>
    <property type="match status" value="1"/>
</dbReference>
<feature type="region of interest" description="Disordered" evidence="2">
    <location>
        <begin position="1"/>
        <end position="21"/>
    </location>
</feature>
<evidence type="ECO:0000256" key="3">
    <source>
        <dbReference type="SAM" id="Phobius"/>
    </source>
</evidence>
<evidence type="ECO:0000259" key="4">
    <source>
        <dbReference type="Pfam" id="PF14522"/>
    </source>
</evidence>
<gene>
    <name evidence="5" type="ORF">METZ01_LOCUS155701</name>
</gene>
<dbReference type="PANTHER" id="PTHR35038:SF8">
    <property type="entry name" value="C-TYPE POLYHEME CYTOCHROME OMCC"/>
    <property type="match status" value="1"/>
</dbReference>
<keyword evidence="3" id="KW-0472">Membrane</keyword>
<evidence type="ECO:0000256" key="1">
    <source>
        <dbReference type="ARBA" id="ARBA00022729"/>
    </source>
</evidence>
<keyword evidence="1" id="KW-0732">Signal</keyword>
<dbReference type="InterPro" id="IPR029467">
    <property type="entry name" value="Cyt_c7-like"/>
</dbReference>
<feature type="region of interest" description="Disordered" evidence="2">
    <location>
        <begin position="51"/>
        <end position="75"/>
    </location>
</feature>
<proteinExistence type="predicted"/>
<name>A0A382APD6_9ZZZZ</name>
<dbReference type="AlphaFoldDB" id="A0A382APD6"/>
<dbReference type="InterPro" id="IPR036280">
    <property type="entry name" value="Multihaem_cyt_sf"/>
</dbReference>
<protein>
    <recommendedName>
        <fullName evidence="4">Cytochrome c7-like domain-containing protein</fullName>
    </recommendedName>
</protein>
<sequence length="382" mass="43239">MASRKTKPAKPHQKAENKAASCHGQRLKVLSFAVAIIAAATVTWALIKEKSPSVSENTPGAKPETPETGNETAHWQPEEQAKAFAQYAGSKSCRECHEKAFDLWLGSDHQLAERLPDPKMDQEAFDPRREFKHPSLTSQLFLEGDHFHIATQGLSGKKETFEVERVIGETPIRQYLVKFPRGLLQAVDVSHDPHKDEWFNVFGDEDRQPGEWGHWTGRGMNWNTQCASCHNTRLRKNYDEATDSYDTAMAEMSVSCEACHGPMKAHVDWRKEYAGTSGKDPTLRKFDNTQWLAACGKCHSRRTELTGDFQPGDRYLDHFSHVIPDESDIYYADGQVREENYVLTSFLSSKMHHAGVRCVDCHEPHTTKILQQGNALCMRCHT</sequence>
<dbReference type="PANTHER" id="PTHR35038">
    <property type="entry name" value="DISSIMILATORY SULFITE REDUCTASE SIRA"/>
    <property type="match status" value="1"/>
</dbReference>
<feature type="compositionally biased region" description="Basic residues" evidence="2">
    <location>
        <begin position="1"/>
        <end position="12"/>
    </location>
</feature>
<feature type="domain" description="Cytochrome c7-like" evidence="4">
    <location>
        <begin position="223"/>
        <end position="300"/>
    </location>
</feature>
<reference evidence="5" key="1">
    <citation type="submission" date="2018-05" db="EMBL/GenBank/DDBJ databases">
        <authorList>
            <person name="Lanie J.A."/>
            <person name="Ng W.-L."/>
            <person name="Kazmierczak K.M."/>
            <person name="Andrzejewski T.M."/>
            <person name="Davidsen T.M."/>
            <person name="Wayne K.J."/>
            <person name="Tettelin H."/>
            <person name="Glass J.I."/>
            <person name="Rusch D."/>
            <person name="Podicherti R."/>
            <person name="Tsui H.-C.T."/>
            <person name="Winkler M.E."/>
        </authorList>
    </citation>
    <scope>NUCLEOTIDE SEQUENCE</scope>
</reference>
<keyword evidence="3" id="KW-1133">Transmembrane helix</keyword>
<dbReference type="InterPro" id="IPR051829">
    <property type="entry name" value="Multiheme_Cytochr_ET"/>
</dbReference>
<evidence type="ECO:0000256" key="2">
    <source>
        <dbReference type="SAM" id="MobiDB-lite"/>
    </source>
</evidence>
<evidence type="ECO:0000313" key="5">
    <source>
        <dbReference type="EMBL" id="SVB02847.1"/>
    </source>
</evidence>
<feature type="non-terminal residue" evidence="5">
    <location>
        <position position="382"/>
    </location>
</feature>
<dbReference type="Gene3D" id="1.10.1130.10">
    <property type="entry name" value="Flavocytochrome C3, Chain A"/>
    <property type="match status" value="1"/>
</dbReference>